<dbReference type="InterPro" id="IPR017441">
    <property type="entry name" value="Protein_kinase_ATP_BS"/>
</dbReference>
<keyword evidence="10 21" id="KW-0547">Nucleotide-binding</keyword>
<dbReference type="Gene3D" id="1.10.510.10">
    <property type="entry name" value="Transferase(Phosphotransferase) domain 1"/>
    <property type="match status" value="1"/>
</dbReference>
<dbReference type="PROSITE" id="PS00239">
    <property type="entry name" value="RECEPTOR_TYR_KIN_II"/>
    <property type="match status" value="1"/>
</dbReference>
<dbReference type="PROSITE" id="PS50853">
    <property type="entry name" value="FN3"/>
    <property type="match status" value="1"/>
</dbReference>
<dbReference type="GO" id="GO:0046872">
    <property type="term" value="F:metal ion binding"/>
    <property type="evidence" value="ECO:0007669"/>
    <property type="project" value="UniProtKB-KW"/>
</dbReference>
<dbReference type="GO" id="GO:0043560">
    <property type="term" value="F:insulin receptor substrate binding"/>
    <property type="evidence" value="ECO:0007669"/>
    <property type="project" value="TreeGrafter"/>
</dbReference>
<feature type="binding site" evidence="21">
    <location>
        <position position="1047"/>
    </location>
    <ligand>
        <name>ATP</name>
        <dbReference type="ChEBI" id="CHEBI:30616"/>
    </ligand>
</feature>
<dbReference type="SUPFAM" id="SSF49265">
    <property type="entry name" value="Fibronectin type III"/>
    <property type="match status" value="2"/>
</dbReference>
<dbReference type="SMART" id="SM00261">
    <property type="entry name" value="FU"/>
    <property type="match status" value="1"/>
</dbReference>
<evidence type="ECO:0000256" key="2">
    <source>
        <dbReference type="ARBA" id="ARBA00004479"/>
    </source>
</evidence>
<dbReference type="CDD" id="cd00063">
    <property type="entry name" value="FN3"/>
    <property type="match status" value="2"/>
</dbReference>
<feature type="domain" description="Fibronectin type-III" evidence="26">
    <location>
        <begin position="847"/>
        <end position="950"/>
    </location>
</feature>
<keyword evidence="11" id="KW-0418">Kinase</keyword>
<dbReference type="EC" id="2.7.10.1" evidence="22"/>
<evidence type="ECO:0000256" key="19">
    <source>
        <dbReference type="ARBA" id="ARBA00023211"/>
    </source>
</evidence>
<evidence type="ECO:0000256" key="11">
    <source>
        <dbReference type="ARBA" id="ARBA00022777"/>
    </source>
</evidence>
<dbReference type="FunFam" id="2.60.40.10:FF:001941">
    <property type="entry name" value="Tyrosine-protein kinase receptor"/>
    <property type="match status" value="1"/>
</dbReference>
<evidence type="ECO:0000259" key="25">
    <source>
        <dbReference type="PROSITE" id="PS50011"/>
    </source>
</evidence>
<keyword evidence="16" id="KW-1015">Disulfide bond</keyword>
<keyword evidence="14 24" id="KW-0472">Membrane</keyword>
<dbReference type="GO" id="GO:0005899">
    <property type="term" value="C:insulin receptor complex"/>
    <property type="evidence" value="ECO:0007669"/>
    <property type="project" value="TreeGrafter"/>
</dbReference>
<dbReference type="InterPro" id="IPR050122">
    <property type="entry name" value="RTK"/>
</dbReference>
<protein>
    <recommendedName>
        <fullName evidence="22">Tyrosine-protein kinase receptor</fullName>
        <ecNumber evidence="22">2.7.10.1</ecNumber>
    </recommendedName>
</protein>
<evidence type="ECO:0000256" key="4">
    <source>
        <dbReference type="ARBA" id="ARBA00022679"/>
    </source>
</evidence>
<evidence type="ECO:0000256" key="12">
    <source>
        <dbReference type="ARBA" id="ARBA00022840"/>
    </source>
</evidence>
<keyword evidence="15" id="KW-0829">Tyrosine-protein kinase</keyword>
<evidence type="ECO:0000256" key="24">
    <source>
        <dbReference type="SAM" id="Phobius"/>
    </source>
</evidence>
<dbReference type="CDD" id="cd05032">
    <property type="entry name" value="PTKc_InsR_like"/>
    <property type="match status" value="1"/>
</dbReference>
<comment type="similarity">
    <text evidence="22">Belongs to the protein kinase superfamily. Tyr protein kinase family. Insulin receptor subfamily.</text>
</comment>
<dbReference type="Gene3D" id="2.10.220.10">
    <property type="entry name" value="Hormone Receptor, Insulin-like Growth Factor Receptor 1, Chain A, domain 2"/>
    <property type="match status" value="1"/>
</dbReference>
<dbReference type="Gene3D" id="3.30.200.20">
    <property type="entry name" value="Phosphorylase Kinase, domain 1"/>
    <property type="match status" value="1"/>
</dbReference>
<comment type="catalytic activity">
    <reaction evidence="20 22">
        <text>L-tyrosyl-[protein] + ATP = O-phospho-L-tyrosyl-[protein] + ADP + H(+)</text>
        <dbReference type="Rhea" id="RHEA:10596"/>
        <dbReference type="Rhea" id="RHEA-COMP:10136"/>
        <dbReference type="Rhea" id="RHEA-COMP:20101"/>
        <dbReference type="ChEBI" id="CHEBI:15378"/>
        <dbReference type="ChEBI" id="CHEBI:30616"/>
        <dbReference type="ChEBI" id="CHEBI:46858"/>
        <dbReference type="ChEBI" id="CHEBI:61978"/>
        <dbReference type="ChEBI" id="CHEBI:456216"/>
        <dbReference type="EC" id="2.7.10.1"/>
    </reaction>
</comment>
<name>A0A9Q0MQ46_9DIPT</name>
<dbReference type="OrthoDB" id="5809444at2759"/>
<dbReference type="CDD" id="cd00064">
    <property type="entry name" value="FU"/>
    <property type="match status" value="1"/>
</dbReference>
<dbReference type="InterPro" id="IPR011009">
    <property type="entry name" value="Kinase-like_dom_sf"/>
</dbReference>
<dbReference type="Gene3D" id="2.60.40.10">
    <property type="entry name" value="Immunoglobulins"/>
    <property type="match status" value="4"/>
</dbReference>
<accession>A0A9Q0MQ46</accession>
<dbReference type="InterPro" id="IPR006211">
    <property type="entry name" value="Furin-like_Cys-rich_dom"/>
</dbReference>
<dbReference type="SUPFAM" id="SSF52058">
    <property type="entry name" value="L domain-like"/>
    <property type="match status" value="2"/>
</dbReference>
<evidence type="ECO:0000256" key="7">
    <source>
        <dbReference type="ARBA" id="ARBA00022723"/>
    </source>
</evidence>
<dbReference type="EMBL" id="WJQU01000004">
    <property type="protein sequence ID" value="KAJ6634889.1"/>
    <property type="molecule type" value="Genomic_DNA"/>
</dbReference>
<evidence type="ECO:0000313" key="27">
    <source>
        <dbReference type="EMBL" id="KAJ6634889.1"/>
    </source>
</evidence>
<evidence type="ECO:0000256" key="15">
    <source>
        <dbReference type="ARBA" id="ARBA00023137"/>
    </source>
</evidence>
<evidence type="ECO:0000256" key="3">
    <source>
        <dbReference type="ARBA" id="ARBA00022553"/>
    </source>
</evidence>
<dbReference type="PANTHER" id="PTHR24416">
    <property type="entry name" value="TYROSINE-PROTEIN KINASE RECEPTOR"/>
    <property type="match status" value="1"/>
</dbReference>
<organism evidence="27 28">
    <name type="scientific">Pseudolycoriella hygida</name>
    <dbReference type="NCBI Taxonomy" id="35572"/>
    <lineage>
        <taxon>Eukaryota</taxon>
        <taxon>Metazoa</taxon>
        <taxon>Ecdysozoa</taxon>
        <taxon>Arthropoda</taxon>
        <taxon>Hexapoda</taxon>
        <taxon>Insecta</taxon>
        <taxon>Pterygota</taxon>
        <taxon>Neoptera</taxon>
        <taxon>Endopterygota</taxon>
        <taxon>Diptera</taxon>
        <taxon>Nematocera</taxon>
        <taxon>Sciaroidea</taxon>
        <taxon>Sciaridae</taxon>
        <taxon>Pseudolycoriella</taxon>
    </lineage>
</organism>
<dbReference type="PRINTS" id="PR00109">
    <property type="entry name" value="TYRKINASE"/>
</dbReference>
<dbReference type="InterPro" id="IPR008266">
    <property type="entry name" value="Tyr_kinase_AS"/>
</dbReference>
<dbReference type="FunFam" id="3.30.200.20:FF:000026">
    <property type="entry name" value="Tyrosine-protein kinase receptor"/>
    <property type="match status" value="1"/>
</dbReference>
<dbReference type="InterPro" id="IPR013783">
    <property type="entry name" value="Ig-like_fold"/>
</dbReference>
<dbReference type="Pfam" id="PF01030">
    <property type="entry name" value="Recep_L_domain"/>
    <property type="match status" value="2"/>
</dbReference>
<dbReference type="GO" id="GO:0030154">
    <property type="term" value="P:cell differentiation"/>
    <property type="evidence" value="ECO:0007669"/>
    <property type="project" value="UniProtKB-ARBA"/>
</dbReference>
<dbReference type="SMART" id="SM00219">
    <property type="entry name" value="TyrKc"/>
    <property type="match status" value="1"/>
</dbReference>
<evidence type="ECO:0000256" key="8">
    <source>
        <dbReference type="ARBA" id="ARBA00022729"/>
    </source>
</evidence>
<dbReference type="InterPro" id="IPR036116">
    <property type="entry name" value="FN3_sf"/>
</dbReference>
<dbReference type="InterPro" id="IPR020635">
    <property type="entry name" value="Tyr_kinase_cat_dom"/>
</dbReference>
<dbReference type="InterPro" id="IPR000719">
    <property type="entry name" value="Prot_kinase_dom"/>
</dbReference>
<dbReference type="PROSITE" id="PS00109">
    <property type="entry name" value="PROTEIN_KINASE_TYR"/>
    <property type="match status" value="1"/>
</dbReference>
<evidence type="ECO:0000256" key="21">
    <source>
        <dbReference type="PROSITE-ProRule" id="PRU10141"/>
    </source>
</evidence>
<keyword evidence="6 22" id="KW-0812">Transmembrane</keyword>
<keyword evidence="3 22" id="KW-0597">Phosphoprotein</keyword>
<comment type="subcellular location">
    <subcellularLocation>
        <location evidence="2">Membrane</location>
        <topology evidence="2">Single-pass type I membrane protein</topology>
    </subcellularLocation>
</comment>
<dbReference type="GO" id="GO:0030424">
    <property type="term" value="C:axon"/>
    <property type="evidence" value="ECO:0007669"/>
    <property type="project" value="TreeGrafter"/>
</dbReference>
<dbReference type="Pfam" id="PF00757">
    <property type="entry name" value="Furin-like"/>
    <property type="match status" value="1"/>
</dbReference>
<keyword evidence="7" id="KW-0479">Metal-binding</keyword>
<evidence type="ECO:0000256" key="6">
    <source>
        <dbReference type="ARBA" id="ARBA00022692"/>
    </source>
</evidence>
<dbReference type="GO" id="GO:0042593">
    <property type="term" value="P:glucose homeostasis"/>
    <property type="evidence" value="ECO:0007669"/>
    <property type="project" value="TreeGrafter"/>
</dbReference>
<keyword evidence="5" id="KW-0165">Cleavage on pair of basic residues</keyword>
<proteinExistence type="inferred from homology"/>
<dbReference type="InterPro" id="IPR009030">
    <property type="entry name" value="Growth_fac_rcpt_cys_sf"/>
</dbReference>
<keyword evidence="12 21" id="KW-0067">ATP-binding</keyword>
<dbReference type="InterPro" id="IPR000494">
    <property type="entry name" value="Rcpt_L-dom"/>
</dbReference>
<dbReference type="GO" id="GO:0005009">
    <property type="term" value="F:insulin receptor activity"/>
    <property type="evidence" value="ECO:0007669"/>
    <property type="project" value="TreeGrafter"/>
</dbReference>
<feature type="domain" description="Protein kinase" evidence="25">
    <location>
        <begin position="1015"/>
        <end position="1290"/>
    </location>
</feature>
<evidence type="ECO:0000256" key="17">
    <source>
        <dbReference type="ARBA" id="ARBA00023170"/>
    </source>
</evidence>
<evidence type="ECO:0000256" key="10">
    <source>
        <dbReference type="ARBA" id="ARBA00022741"/>
    </source>
</evidence>
<evidence type="ECO:0000256" key="16">
    <source>
        <dbReference type="ARBA" id="ARBA00023157"/>
    </source>
</evidence>
<dbReference type="InterPro" id="IPR006212">
    <property type="entry name" value="Furin_repeat"/>
</dbReference>
<dbReference type="InterPro" id="IPR036941">
    <property type="entry name" value="Rcpt_L-dom_sf"/>
</dbReference>
<comment type="cofactor">
    <cofactor evidence="1">
        <name>Mn(2+)</name>
        <dbReference type="ChEBI" id="CHEBI:29035"/>
    </cofactor>
</comment>
<reference evidence="27" key="1">
    <citation type="submission" date="2022-07" db="EMBL/GenBank/DDBJ databases">
        <authorList>
            <person name="Trinca V."/>
            <person name="Uliana J.V.C."/>
            <person name="Torres T.T."/>
            <person name="Ward R.J."/>
            <person name="Monesi N."/>
        </authorList>
    </citation>
    <scope>NUCLEOTIDE SEQUENCE</scope>
    <source>
        <strain evidence="27">HSMRA1968</strain>
        <tissue evidence="27">Whole embryos</tissue>
    </source>
</reference>
<dbReference type="Proteomes" id="UP001151699">
    <property type="component" value="Chromosome C"/>
</dbReference>
<dbReference type="PROSITE" id="PS00107">
    <property type="entry name" value="PROTEIN_KINASE_ATP"/>
    <property type="match status" value="1"/>
</dbReference>
<keyword evidence="9" id="KW-0677">Repeat</keyword>
<dbReference type="SUPFAM" id="SSF57184">
    <property type="entry name" value="Growth factor receptor domain"/>
    <property type="match status" value="1"/>
</dbReference>
<evidence type="ECO:0000256" key="14">
    <source>
        <dbReference type="ARBA" id="ARBA00023136"/>
    </source>
</evidence>
<dbReference type="GO" id="GO:0005524">
    <property type="term" value="F:ATP binding"/>
    <property type="evidence" value="ECO:0007669"/>
    <property type="project" value="UniProtKB-UniRule"/>
</dbReference>
<dbReference type="PROSITE" id="PS50011">
    <property type="entry name" value="PROTEIN_KINASE_DOM"/>
    <property type="match status" value="1"/>
</dbReference>
<dbReference type="SMART" id="SM00060">
    <property type="entry name" value="FN3"/>
    <property type="match status" value="3"/>
</dbReference>
<keyword evidence="17 22" id="KW-0675">Receptor</keyword>
<feature type="transmembrane region" description="Helical" evidence="24">
    <location>
        <begin position="955"/>
        <end position="977"/>
    </location>
</feature>
<keyword evidence="19" id="KW-0464">Manganese</keyword>
<evidence type="ECO:0000256" key="22">
    <source>
        <dbReference type="RuleBase" id="RU000312"/>
    </source>
</evidence>
<dbReference type="GO" id="GO:0007399">
    <property type="term" value="P:nervous system development"/>
    <property type="evidence" value="ECO:0007669"/>
    <property type="project" value="UniProtKB-ARBA"/>
</dbReference>
<comment type="caution">
    <text evidence="27">The sequence shown here is derived from an EMBL/GenBank/DDBJ whole genome shotgun (WGS) entry which is preliminary data.</text>
</comment>
<keyword evidence="28" id="KW-1185">Reference proteome</keyword>
<keyword evidence="8" id="KW-0732">Signal</keyword>
<keyword evidence="4" id="KW-0808">Transferase</keyword>
<evidence type="ECO:0000256" key="1">
    <source>
        <dbReference type="ARBA" id="ARBA00001936"/>
    </source>
</evidence>
<evidence type="ECO:0000256" key="5">
    <source>
        <dbReference type="ARBA" id="ARBA00022685"/>
    </source>
</evidence>
<dbReference type="SUPFAM" id="SSF56112">
    <property type="entry name" value="Protein kinase-like (PK-like)"/>
    <property type="match status" value="1"/>
</dbReference>
<dbReference type="GO" id="GO:0043410">
    <property type="term" value="P:positive regulation of MAPK cascade"/>
    <property type="evidence" value="ECO:0007669"/>
    <property type="project" value="TreeGrafter"/>
</dbReference>
<sequence>MGIVCQSKDIRNLPAELNILKGCRVIEGFLMITLIDRYNETDYDNFTFPELVEITDFLMLYRVQGLKTLGHLFPNLRVIRGNNLVNNYALIIYEMLQLTDISLKSLTSLNRGAVRIEKNPLLCFADTINWVYIANGTQMEDHFIDSNKNINECAVCPSGKKDEKSDGDVSDLECPVSKKDPKKRYCWNRNLCQKICPDACGNRSCDDEGNCCDEMCLGSCQMPNASNCTVCRRLSIGKLDERKCIDTCPPGTYKFEDRRCITDGECRNITRPFATPDDNSVKYPFIPFNGTCSASCPIYYSPGEVNGKRTCISCNGECKKECHGSTIDSISGAQNYRGCAKITGTLVIQIRQGGQNVIKELEQSLSDIEEIEEGLKVIRSYPLISLSFFKKLRVIHGKNVQENYTLYVMDNQNLQSLFGHEVKILSGRLFFHFNSKLCYHEIEALKKDVNDLKNVDKIAIEDVAINSNGDKVACNVTKLVTKISSVMNIGAVIDVVAMIYDDTRVLLGYVLHFKPAPFKNVTLFDGRDACGGDGWRVEDMTSFDRKAKVIQIILTNLKPYTQYAYYVKTYTITTEPYGGQSDIQYFTTMPAQPGMVQKMKVLPNGSSSLIVTWEPPKVLNGKITNYIVKASLIYDDPEILKHRNYCDEPLRKDEEKAFATPTVQKPVPATPPQECACPDDDDSETPPMPNENSDTVEQIINFENEIQNIVYVKRTLVVTGQEPKLNRRRRTIDAAGKYTNQSNTNQLDELDVFPTSQRTVDKEKTGNDFFQSKMVNGYYEEFYNNQTKASVHTFVLEKLRHFSMYSITVQACRDFNDTNFSMNDYCSNIVMLNRRTERKDDADNIDAISFKRVPNSNSSQSTIKLNWNEPKDPNGLILMYTISYKRIDLEHLQSTEQCVTRHMHVNLSGEIPFLQLSNGNYSVWVRATSLAGPGNPSKALNILIDGVKESNTKTIVYSIVGVVLCVILIVGGVCFYLRRKYGPHMSDLKLIASVNPEYVGVQYTQDEWEVERDDVIHLKELGQGSFGMVYEGLLKTREGETVPCAIKTVTENATDRERINFLREASVMKAFDTHHVVRLLGVVSVSQPTLVVMELMAYGDLKAYLRSHRPDADESVQPIGQPPTYKRVLQMALEIADGMAYLAAKKFVHRDLAARNCMVAEDLTVKIGDFGMTRDIYETDYYRKGTKGLLPVRWMAPESLKDGVFTSSSDVFSYGIVLWEIATGASQPYQGLSNDQVLRYVIDGGVMERPDDCPDRLYNLMIRTWQHRPSSRPTFLELVSLLLDEAAPSFRKLSFYYTPTAQEAIQPKDRRMVIDVTTPLRAEEDDFTLDDLAPDEFLMSNVRISKNDGASNSPLRSSLGPVRRLTSSILDHASSKSNKNSPITTVIPSINSQSILSRNGGQFNRGIEFLRNALFYKNGGSNTDNESTEYKKLHSKSEPITKDESSEMTVVGIEDNVGAIKRQNLSNGFVEFVNPANKMYI</sequence>
<evidence type="ECO:0000256" key="18">
    <source>
        <dbReference type="ARBA" id="ARBA00023180"/>
    </source>
</evidence>
<keyword evidence="13 24" id="KW-1133">Transmembrane helix</keyword>
<dbReference type="Gene3D" id="3.80.20.20">
    <property type="entry name" value="Receptor L-domain"/>
    <property type="match status" value="2"/>
</dbReference>
<dbReference type="FunFam" id="1.10.510.10:FF:000528">
    <property type="entry name" value="Tyrosine-protein kinase receptor"/>
    <property type="match status" value="1"/>
</dbReference>
<dbReference type="InterPro" id="IPR001245">
    <property type="entry name" value="Ser-Thr/Tyr_kinase_cat_dom"/>
</dbReference>
<evidence type="ECO:0000313" key="28">
    <source>
        <dbReference type="Proteomes" id="UP001151699"/>
    </source>
</evidence>
<evidence type="ECO:0000259" key="26">
    <source>
        <dbReference type="PROSITE" id="PS50853"/>
    </source>
</evidence>
<evidence type="ECO:0000256" key="9">
    <source>
        <dbReference type="ARBA" id="ARBA00022737"/>
    </source>
</evidence>
<dbReference type="Pfam" id="PF07714">
    <property type="entry name" value="PK_Tyr_Ser-Thr"/>
    <property type="match status" value="1"/>
</dbReference>
<evidence type="ECO:0000256" key="13">
    <source>
        <dbReference type="ARBA" id="ARBA00022989"/>
    </source>
</evidence>
<keyword evidence="18" id="KW-0325">Glycoprotein</keyword>
<dbReference type="InterPro" id="IPR003961">
    <property type="entry name" value="FN3_dom"/>
</dbReference>
<feature type="region of interest" description="Disordered" evidence="23">
    <location>
        <begin position="663"/>
        <end position="693"/>
    </location>
</feature>
<dbReference type="InterPro" id="IPR002011">
    <property type="entry name" value="Tyr_kinase_rcpt_2_CS"/>
</dbReference>
<gene>
    <name evidence="27" type="primary">InR_3</name>
    <name evidence="27" type="ORF">Bhyg_13470</name>
</gene>
<dbReference type="GO" id="GO:0051897">
    <property type="term" value="P:positive regulation of phosphatidylinositol 3-kinase/protein kinase B signal transduction"/>
    <property type="evidence" value="ECO:0007669"/>
    <property type="project" value="TreeGrafter"/>
</dbReference>
<dbReference type="PANTHER" id="PTHR24416:SF525">
    <property type="entry name" value="INSULIN-LIKE RECEPTOR"/>
    <property type="match status" value="1"/>
</dbReference>
<evidence type="ECO:0000256" key="20">
    <source>
        <dbReference type="ARBA" id="ARBA00051243"/>
    </source>
</evidence>
<evidence type="ECO:0000256" key="23">
    <source>
        <dbReference type="SAM" id="MobiDB-lite"/>
    </source>
</evidence>